<reference evidence="2 3" key="1">
    <citation type="submission" date="2014-03" db="EMBL/GenBank/DDBJ databases">
        <title>Genome sequence of Sphingobium yanoikuyae B1.</title>
        <authorList>
            <person name="Gan H.M."/>
            <person name="Gan H.Y."/>
            <person name="Savka M.A."/>
        </authorList>
    </citation>
    <scope>NUCLEOTIDE SEQUENCE [LARGE SCALE GENOMIC DNA]</scope>
    <source>
        <strain evidence="2 3">B1</strain>
    </source>
</reference>
<dbReference type="Proteomes" id="UP000028534">
    <property type="component" value="Unassembled WGS sequence"/>
</dbReference>
<feature type="region of interest" description="Disordered" evidence="1">
    <location>
        <begin position="1"/>
        <end position="20"/>
    </location>
</feature>
<evidence type="ECO:0000313" key="3">
    <source>
        <dbReference type="Proteomes" id="UP000028534"/>
    </source>
</evidence>
<protein>
    <submittedName>
        <fullName evidence="2">Regulatory protein RecX</fullName>
    </submittedName>
</protein>
<dbReference type="AlphaFoldDB" id="A0A084EU96"/>
<dbReference type="PATRIC" id="fig|13690.10.peg.222"/>
<organism evidence="2 3">
    <name type="scientific">Sphingobium yanoikuyae</name>
    <name type="common">Sphingomonas yanoikuyae</name>
    <dbReference type="NCBI Taxonomy" id="13690"/>
    <lineage>
        <taxon>Bacteria</taxon>
        <taxon>Pseudomonadati</taxon>
        <taxon>Pseudomonadota</taxon>
        <taxon>Alphaproteobacteria</taxon>
        <taxon>Sphingomonadales</taxon>
        <taxon>Sphingomonadaceae</taxon>
        <taxon>Sphingobium</taxon>
    </lineage>
</organism>
<evidence type="ECO:0000313" key="2">
    <source>
        <dbReference type="EMBL" id="KEZ21538.1"/>
    </source>
</evidence>
<gene>
    <name evidence="2" type="ORF">CP98_00216</name>
</gene>
<accession>A0A084EU96</accession>
<name>A0A084EU96_SPHYA</name>
<dbReference type="STRING" id="13690.AX777_06475"/>
<dbReference type="eggNOG" id="COG2137">
    <property type="taxonomic scope" value="Bacteria"/>
</dbReference>
<proteinExistence type="predicted"/>
<dbReference type="EMBL" id="JGVR01000001">
    <property type="protein sequence ID" value="KEZ21538.1"/>
    <property type="molecule type" value="Genomic_DNA"/>
</dbReference>
<sequence length="183" mass="20079">MMVHNARPVMTSKRPPPPLDEDALRELALRYAGRFATSRGKLLAYLARKLRERGWGGEAPADPEALVARFAELGYVDDSGFALMKSAALGRRGYGARRITETLRAAGIEEADRGAADAQAQADRWAAADRFARRKRIGPYAMQAPDPKGREKAIAAFLRAGHDYALARRWVDAAPGDFPEAED</sequence>
<evidence type="ECO:0000256" key="1">
    <source>
        <dbReference type="SAM" id="MobiDB-lite"/>
    </source>
</evidence>
<comment type="caution">
    <text evidence="2">The sequence shown here is derived from an EMBL/GenBank/DDBJ whole genome shotgun (WGS) entry which is preliminary data.</text>
</comment>